<dbReference type="CDD" id="cd07067">
    <property type="entry name" value="HP_PGM_like"/>
    <property type="match status" value="1"/>
</dbReference>
<organism evidence="2 3">
    <name type="scientific">Aquicoccus porphyridii</name>
    <dbReference type="NCBI Taxonomy" id="1852029"/>
    <lineage>
        <taxon>Bacteria</taxon>
        <taxon>Pseudomonadati</taxon>
        <taxon>Pseudomonadota</taxon>
        <taxon>Alphaproteobacteria</taxon>
        <taxon>Rhodobacterales</taxon>
        <taxon>Paracoccaceae</taxon>
        <taxon>Aquicoccus</taxon>
    </lineage>
</organism>
<dbReference type="Gene3D" id="3.40.50.1240">
    <property type="entry name" value="Phosphoglycerate mutase-like"/>
    <property type="match status" value="1"/>
</dbReference>
<dbReference type="PANTHER" id="PTHR47623:SF1">
    <property type="entry name" value="OS09G0287300 PROTEIN"/>
    <property type="match status" value="1"/>
</dbReference>
<dbReference type="PANTHER" id="PTHR47623">
    <property type="entry name" value="OS09G0287300 PROTEIN"/>
    <property type="match status" value="1"/>
</dbReference>
<dbReference type="EMBL" id="VINQ01000025">
    <property type="protein sequence ID" value="KAA0909775.1"/>
    <property type="molecule type" value="Genomic_DNA"/>
</dbReference>
<accession>A0A5A9YXZ4</accession>
<dbReference type="SUPFAM" id="SSF53254">
    <property type="entry name" value="Phosphoglycerate mutase-like"/>
    <property type="match status" value="1"/>
</dbReference>
<dbReference type="SMART" id="SM00855">
    <property type="entry name" value="PGAM"/>
    <property type="match status" value="1"/>
</dbReference>
<comment type="caution">
    <text evidence="2">The sequence shown here is derived from an EMBL/GenBank/DDBJ whole genome shotgun (WGS) entry which is preliminary data.</text>
</comment>
<feature type="binding site" evidence="1">
    <location>
        <position position="59"/>
    </location>
    <ligand>
        <name>substrate</name>
    </ligand>
</feature>
<reference evidence="2 3" key="1">
    <citation type="submission" date="2019-07" db="EMBL/GenBank/DDBJ databases">
        <title>Aquicoccus porphyridii gen. nov., sp. nov., isolated from a small marine red alga, Porphyridium marinum.</title>
        <authorList>
            <person name="Liu L."/>
        </authorList>
    </citation>
    <scope>NUCLEOTIDE SEQUENCE [LARGE SCALE GENOMIC DNA]</scope>
    <source>
        <strain evidence="2 3">L1 8-17</strain>
    </source>
</reference>
<protein>
    <submittedName>
        <fullName evidence="2">Histidine phosphatase family protein</fullName>
    </submittedName>
</protein>
<dbReference type="RefSeq" id="WP_111367599.1">
    <property type="nucleotide sequence ID" value="NZ_VINQ01000025.1"/>
</dbReference>
<dbReference type="Pfam" id="PF00300">
    <property type="entry name" value="His_Phos_1"/>
    <property type="match status" value="1"/>
</dbReference>
<keyword evidence="3" id="KW-1185">Reference proteome</keyword>
<evidence type="ECO:0000313" key="2">
    <source>
        <dbReference type="EMBL" id="KAA0909775.1"/>
    </source>
</evidence>
<dbReference type="InterPro" id="IPR013078">
    <property type="entry name" value="His_Pase_superF_clade-1"/>
</dbReference>
<name>A0A5A9YXZ4_9RHOB</name>
<gene>
    <name evidence="2" type="ORF">FLO80_20025</name>
</gene>
<sequence length="166" mass="18517">MTRRLILMRHAKSSWDDPTLPDRDRPLNTRGIRSARALGKWLAEKEYLPDTVLCSPATRTRETFEGLKLGVLPVKYPDALYHASTGVILDTLHQHGAGKCVLLLTHNPGCADFADRIVTSPHDHDAFFDYPTGATLVVDLPVESWEDAAFHSGEVVDFIVPRELTD</sequence>
<proteinExistence type="predicted"/>
<evidence type="ECO:0000313" key="3">
    <source>
        <dbReference type="Proteomes" id="UP000325291"/>
    </source>
</evidence>
<dbReference type="Proteomes" id="UP000325291">
    <property type="component" value="Unassembled WGS sequence"/>
</dbReference>
<evidence type="ECO:0000256" key="1">
    <source>
        <dbReference type="PIRSR" id="PIRSR613078-2"/>
    </source>
</evidence>
<dbReference type="InterPro" id="IPR029033">
    <property type="entry name" value="His_PPase_superfam"/>
</dbReference>
<dbReference type="AlphaFoldDB" id="A0A5A9YXZ4"/>